<dbReference type="GO" id="GO:0016491">
    <property type="term" value="F:oxidoreductase activity"/>
    <property type="evidence" value="ECO:0007669"/>
    <property type="project" value="UniProtKB-KW"/>
</dbReference>
<dbReference type="InterPro" id="IPR036291">
    <property type="entry name" value="NAD(P)-bd_dom_sf"/>
</dbReference>
<reference evidence="4 5" key="1">
    <citation type="submission" date="2019-01" db="EMBL/GenBank/DDBJ databases">
        <title>Ktedonosporobacter rubrisoli SCAWS-G2.</title>
        <authorList>
            <person name="Huang Y."/>
            <person name="Yan B."/>
        </authorList>
    </citation>
    <scope>NUCLEOTIDE SEQUENCE [LARGE SCALE GENOMIC DNA]</scope>
    <source>
        <strain evidence="4 5">SCAWS-G2</strain>
    </source>
</reference>
<accession>A0A4P6K4U2</accession>
<gene>
    <name evidence="4" type="ORF">EPA93_47645</name>
</gene>
<dbReference type="SUPFAM" id="SSF51735">
    <property type="entry name" value="NAD(P)-binding Rossmann-fold domains"/>
    <property type="match status" value="1"/>
</dbReference>
<dbReference type="OrthoDB" id="9792971at2"/>
<protein>
    <submittedName>
        <fullName evidence="4">D-2-hydroxyacid dehydrogenase</fullName>
    </submittedName>
</protein>
<dbReference type="AlphaFoldDB" id="A0A4P6K4U2"/>
<evidence type="ECO:0000259" key="3">
    <source>
        <dbReference type="Pfam" id="PF02826"/>
    </source>
</evidence>
<dbReference type="PANTHER" id="PTHR43333:SF1">
    <property type="entry name" value="D-ISOMER SPECIFIC 2-HYDROXYACID DEHYDROGENASE NAD-BINDING DOMAIN-CONTAINING PROTEIN"/>
    <property type="match status" value="1"/>
</dbReference>
<evidence type="ECO:0000313" key="5">
    <source>
        <dbReference type="Proteomes" id="UP000290365"/>
    </source>
</evidence>
<sequence>MTTPSRLVLITAHLDEHRVERLRTISPQLQIEYHSKRAGAEVPDELWHKAEVLYTFPFWMPAANQVPNLRWVHLYSAGADLLLNHPLFERDAIFTTSSGVHAINIAEHCFTMIQAWFHRLPSLISWQRQKIWARLEEQPEEMPQELYGRTIGIVGYGSIGRQVARLAQAYGMRVLAMQQSSDHRDSGFSFPNVGDPEGSIPEAYFRPEQLHVLLRECDVVVVAVPLTPQTRGMFDEKAFAAMKRQAFFVNIARGDVCDEAALIRALSEGIIAGAALDVFSREPLPAESPLWSMPNVLLSPHSSGLTPRYDERAADIFEANLRRYVAGTRLYNRVEKERGY</sequence>
<evidence type="ECO:0000313" key="4">
    <source>
        <dbReference type="EMBL" id="QBD83234.1"/>
    </source>
</evidence>
<name>A0A4P6K4U2_KTERU</name>
<evidence type="ECO:0000256" key="2">
    <source>
        <dbReference type="ARBA" id="ARBA00023027"/>
    </source>
</evidence>
<dbReference type="Proteomes" id="UP000290365">
    <property type="component" value="Chromosome"/>
</dbReference>
<dbReference type="Pfam" id="PF02826">
    <property type="entry name" value="2-Hacid_dh_C"/>
    <property type="match status" value="1"/>
</dbReference>
<dbReference type="FunFam" id="3.40.50.720:FF:000363">
    <property type="entry name" value="D-isomer specific 2-hydroxyacid dehydrogenase"/>
    <property type="match status" value="1"/>
</dbReference>
<keyword evidence="1" id="KW-0560">Oxidoreductase</keyword>
<dbReference type="KEGG" id="kbs:EPA93_47645"/>
<feature type="domain" description="D-isomer specific 2-hydroxyacid dehydrogenase NAD-binding" evidence="3">
    <location>
        <begin position="111"/>
        <end position="302"/>
    </location>
</feature>
<organism evidence="4 5">
    <name type="scientific">Ktedonosporobacter rubrisoli</name>
    <dbReference type="NCBI Taxonomy" id="2509675"/>
    <lineage>
        <taxon>Bacteria</taxon>
        <taxon>Bacillati</taxon>
        <taxon>Chloroflexota</taxon>
        <taxon>Ktedonobacteria</taxon>
        <taxon>Ktedonobacterales</taxon>
        <taxon>Ktedonosporobacteraceae</taxon>
        <taxon>Ktedonosporobacter</taxon>
    </lineage>
</organism>
<dbReference type="SUPFAM" id="SSF52283">
    <property type="entry name" value="Formate/glycerate dehydrogenase catalytic domain-like"/>
    <property type="match status" value="1"/>
</dbReference>
<dbReference type="Gene3D" id="3.40.50.720">
    <property type="entry name" value="NAD(P)-binding Rossmann-like Domain"/>
    <property type="match status" value="2"/>
</dbReference>
<dbReference type="RefSeq" id="WP_129894300.1">
    <property type="nucleotide sequence ID" value="NZ_CP035758.1"/>
</dbReference>
<dbReference type="GO" id="GO:0051287">
    <property type="term" value="F:NAD binding"/>
    <property type="evidence" value="ECO:0007669"/>
    <property type="project" value="InterPro"/>
</dbReference>
<dbReference type="InterPro" id="IPR006140">
    <property type="entry name" value="D-isomer_DH_NAD-bd"/>
</dbReference>
<proteinExistence type="predicted"/>
<keyword evidence="2" id="KW-0520">NAD</keyword>
<dbReference type="PANTHER" id="PTHR43333">
    <property type="entry name" value="2-HACID_DH_C DOMAIN-CONTAINING PROTEIN"/>
    <property type="match status" value="1"/>
</dbReference>
<keyword evidence="5" id="KW-1185">Reference proteome</keyword>
<dbReference type="CDD" id="cd05300">
    <property type="entry name" value="2-Hacid_dh_1"/>
    <property type="match status" value="1"/>
</dbReference>
<dbReference type="EMBL" id="CP035758">
    <property type="protein sequence ID" value="QBD83234.1"/>
    <property type="molecule type" value="Genomic_DNA"/>
</dbReference>
<evidence type="ECO:0000256" key="1">
    <source>
        <dbReference type="ARBA" id="ARBA00023002"/>
    </source>
</evidence>